<evidence type="ECO:0000313" key="1">
    <source>
        <dbReference type="EMBL" id="MEJ8637083.1"/>
    </source>
</evidence>
<name>A0ACC6Q036_9ACTN</name>
<protein>
    <submittedName>
        <fullName evidence="1">DUF3344 domain-containing protein</fullName>
    </submittedName>
</protein>
<proteinExistence type="predicted"/>
<evidence type="ECO:0000313" key="2">
    <source>
        <dbReference type="Proteomes" id="UP001377168"/>
    </source>
</evidence>
<dbReference type="EMBL" id="JBBKAJ010000022">
    <property type="protein sequence ID" value="MEJ8637083.1"/>
    <property type="molecule type" value="Genomic_DNA"/>
</dbReference>
<dbReference type="Proteomes" id="UP001377168">
    <property type="component" value="Unassembled WGS sequence"/>
</dbReference>
<comment type="caution">
    <text evidence="1">The sequence shown here is derived from an EMBL/GenBank/DDBJ whole genome shotgun (WGS) entry which is preliminary data.</text>
</comment>
<organism evidence="1 2">
    <name type="scientific">Streptomyces achmelvichensis</name>
    <dbReference type="NCBI Taxonomy" id="3134111"/>
    <lineage>
        <taxon>Bacteria</taxon>
        <taxon>Bacillati</taxon>
        <taxon>Actinomycetota</taxon>
        <taxon>Actinomycetes</taxon>
        <taxon>Kitasatosporales</taxon>
        <taxon>Streptomycetaceae</taxon>
        <taxon>Streptomyces</taxon>
    </lineage>
</organism>
<reference evidence="1" key="1">
    <citation type="submission" date="2024-03" db="EMBL/GenBank/DDBJ databases">
        <title>Novel Streptomyces species of biotechnological and ecological value are a feature of Machair soil.</title>
        <authorList>
            <person name="Prole J.R."/>
            <person name="Goodfellow M."/>
            <person name="Allenby N."/>
            <person name="Ward A.C."/>
        </authorList>
    </citation>
    <scope>NUCLEOTIDE SEQUENCE</scope>
    <source>
        <strain evidence="1">MS2.AVA.5</strain>
    </source>
</reference>
<gene>
    <name evidence="1" type="ORF">WKI67_27335</name>
</gene>
<sequence>MSKSTGFAARGALGAMLCLAFSAAPLPAGAAPGEESPRLPFTQRYQAVQHGGVVRTANSAITCRSPKSPSAGSCSAVRAGGKGANDNWDMFYVDEDDDPNTYNSSRAALDLPTNSRVTYARLYWGGNLRVSEQKPPKDNGRILIAEPGGRYKAVLADTRVAHRDTAGSDVYQASADVTPLVRRSGSGLYTVAQINVAMGHSKAGAWGGWTLVVAYENSAEPLRQISLWDGFETLDARRTTQEVQLGGLRIPARGNGRAGIVSYDGDRGQKGDRVDVRTPGGKAFGLSDSVNPATDVMNSTIADPAGAISRQPGYVNTLGYDSDVFDIRPALVSGGTSLIFRFNAENLGYFLGVLFVQADTRR</sequence>
<accession>A0ACC6Q036</accession>
<keyword evidence="2" id="KW-1185">Reference proteome</keyword>